<dbReference type="EMBL" id="MHKY01000024">
    <property type="protein sequence ID" value="OGY98871.1"/>
    <property type="molecule type" value="Genomic_DNA"/>
</dbReference>
<organism evidence="2 3">
    <name type="scientific">Candidatus Liptonbacteria bacterium RIFCSPHIGHO2_12_FULL_60_13</name>
    <dbReference type="NCBI Taxonomy" id="1798648"/>
    <lineage>
        <taxon>Bacteria</taxon>
        <taxon>Candidatus Liptoniibacteriota</taxon>
    </lineage>
</organism>
<comment type="caution">
    <text evidence="2">The sequence shown here is derived from an EMBL/GenBank/DDBJ whole genome shotgun (WGS) entry which is preliminary data.</text>
</comment>
<name>A0A1G2CCF8_9BACT</name>
<sequence>MRGLAGAGGAGDSRRNKKFADARFTKGNKRRVDGVENKVSPQKQKQAIDGLRDAVDRVLLFCDHACGERVDDPPENDRA</sequence>
<evidence type="ECO:0000313" key="2">
    <source>
        <dbReference type="EMBL" id="OGY98871.1"/>
    </source>
</evidence>
<dbReference type="Proteomes" id="UP000178796">
    <property type="component" value="Unassembled WGS sequence"/>
</dbReference>
<feature type="compositionally biased region" description="Gly residues" evidence="1">
    <location>
        <begin position="1"/>
        <end position="11"/>
    </location>
</feature>
<proteinExistence type="predicted"/>
<protein>
    <submittedName>
        <fullName evidence="2">Uncharacterized protein</fullName>
    </submittedName>
</protein>
<evidence type="ECO:0000256" key="1">
    <source>
        <dbReference type="SAM" id="MobiDB-lite"/>
    </source>
</evidence>
<accession>A0A1G2CCF8</accession>
<gene>
    <name evidence="2" type="ORF">A3E09_01190</name>
</gene>
<dbReference type="AlphaFoldDB" id="A0A1G2CCF8"/>
<reference evidence="2 3" key="1">
    <citation type="journal article" date="2016" name="Nat. Commun.">
        <title>Thousands of microbial genomes shed light on interconnected biogeochemical processes in an aquifer system.</title>
        <authorList>
            <person name="Anantharaman K."/>
            <person name="Brown C.T."/>
            <person name="Hug L.A."/>
            <person name="Sharon I."/>
            <person name="Castelle C.J."/>
            <person name="Probst A.J."/>
            <person name="Thomas B.C."/>
            <person name="Singh A."/>
            <person name="Wilkins M.J."/>
            <person name="Karaoz U."/>
            <person name="Brodie E.L."/>
            <person name="Williams K.H."/>
            <person name="Hubbard S.S."/>
            <person name="Banfield J.F."/>
        </authorList>
    </citation>
    <scope>NUCLEOTIDE SEQUENCE [LARGE SCALE GENOMIC DNA]</scope>
</reference>
<feature type="compositionally biased region" description="Basic and acidic residues" evidence="1">
    <location>
        <begin position="12"/>
        <end position="36"/>
    </location>
</feature>
<feature type="region of interest" description="Disordered" evidence="1">
    <location>
        <begin position="1"/>
        <end position="48"/>
    </location>
</feature>
<evidence type="ECO:0000313" key="3">
    <source>
        <dbReference type="Proteomes" id="UP000178796"/>
    </source>
</evidence>